<comment type="caution">
    <text evidence="1">The sequence shown here is derived from an EMBL/GenBank/DDBJ whole genome shotgun (WGS) entry which is preliminary data.</text>
</comment>
<evidence type="ECO:0008006" key="3">
    <source>
        <dbReference type="Google" id="ProtNLM"/>
    </source>
</evidence>
<dbReference type="RefSeq" id="WP_192759802.1">
    <property type="nucleotide sequence ID" value="NZ_JADBDZ010000001.1"/>
</dbReference>
<gene>
    <name evidence="1" type="ORF">H4W34_003050</name>
</gene>
<name>A0ABR9JRN1_9ACTN</name>
<protein>
    <recommendedName>
        <fullName evidence="3">TadE-like protein</fullName>
    </recommendedName>
</protein>
<keyword evidence="2" id="KW-1185">Reference proteome</keyword>
<dbReference type="EMBL" id="JADBDZ010000001">
    <property type="protein sequence ID" value="MBE1533217.1"/>
    <property type="molecule type" value="Genomic_DNA"/>
</dbReference>
<dbReference type="Proteomes" id="UP000627838">
    <property type="component" value="Unassembled WGS sequence"/>
</dbReference>
<proteinExistence type="predicted"/>
<evidence type="ECO:0000313" key="1">
    <source>
        <dbReference type="EMBL" id="MBE1533217.1"/>
    </source>
</evidence>
<sequence>MTPRPTMSTSWWRRDAGSASVAIAIVFPAVGLLFLALAQAVVVSVARDVALAAAEEGLRTARAHHGTAAQGRTAALAFARAEPVLQAPDTTVTGQNTIVVQVSGYAPSLLPGVRIDVTRTARGARERFTVPGQP</sequence>
<accession>A0ABR9JRN1</accession>
<evidence type="ECO:0000313" key="2">
    <source>
        <dbReference type="Proteomes" id="UP000627838"/>
    </source>
</evidence>
<organism evidence="1 2">
    <name type="scientific">Actinomadura algeriensis</name>
    <dbReference type="NCBI Taxonomy" id="1679523"/>
    <lineage>
        <taxon>Bacteria</taxon>
        <taxon>Bacillati</taxon>
        <taxon>Actinomycetota</taxon>
        <taxon>Actinomycetes</taxon>
        <taxon>Streptosporangiales</taxon>
        <taxon>Thermomonosporaceae</taxon>
        <taxon>Actinomadura</taxon>
    </lineage>
</organism>
<reference evidence="1 2" key="1">
    <citation type="submission" date="2020-10" db="EMBL/GenBank/DDBJ databases">
        <title>Sequencing the genomes of 1000 actinobacteria strains.</title>
        <authorList>
            <person name="Klenk H.-P."/>
        </authorList>
    </citation>
    <scope>NUCLEOTIDE SEQUENCE [LARGE SCALE GENOMIC DNA]</scope>
    <source>
        <strain evidence="1 2">DSM 46744</strain>
    </source>
</reference>